<dbReference type="InterPro" id="IPR008271">
    <property type="entry name" value="Ser/Thr_kinase_AS"/>
</dbReference>
<accession>A0ABR4Q2M8</accession>
<keyword evidence="3" id="KW-0808">Transferase</keyword>
<dbReference type="Gene3D" id="3.30.200.20">
    <property type="entry name" value="Phosphorylase Kinase, domain 1"/>
    <property type="match status" value="1"/>
</dbReference>
<keyword evidence="5 8" id="KW-0418">Kinase</keyword>
<dbReference type="PROSITE" id="PS00108">
    <property type="entry name" value="PROTEIN_KINASE_ST"/>
    <property type="match status" value="1"/>
</dbReference>
<keyword evidence="4" id="KW-0547">Nucleotide-binding</keyword>
<dbReference type="Gene3D" id="1.10.510.10">
    <property type="entry name" value="Transferase(Phosphotransferase) domain 1"/>
    <property type="match status" value="1"/>
</dbReference>
<dbReference type="EMBL" id="JAKROA010000015">
    <property type="protein sequence ID" value="KAL5103826.1"/>
    <property type="molecule type" value="Genomic_DNA"/>
</dbReference>
<reference evidence="8 9" key="1">
    <citation type="journal article" date="2022" name="Front. Cell. Infect. Microbiol.">
        <title>The Genomes of Two Strains of Taenia crassiceps the Animal Model for the Study of Human Cysticercosis.</title>
        <authorList>
            <person name="Bobes R.J."/>
            <person name="Estrada K."/>
            <person name="Rios-Valencia D.G."/>
            <person name="Calderon-Gallegos A."/>
            <person name="de la Torre P."/>
            <person name="Carrero J.C."/>
            <person name="Sanchez-Flores A."/>
            <person name="Laclette J.P."/>
        </authorList>
    </citation>
    <scope>NUCLEOTIDE SEQUENCE [LARGE SCALE GENOMIC DNA]</scope>
    <source>
        <strain evidence="8">WFUcys</strain>
    </source>
</reference>
<dbReference type="SMART" id="SM00220">
    <property type="entry name" value="S_TKc"/>
    <property type="match status" value="1"/>
</dbReference>
<protein>
    <submittedName>
        <fullName evidence="8">Cyclin-dependent kinase 1</fullName>
    </submittedName>
</protein>
<dbReference type="Pfam" id="PF00069">
    <property type="entry name" value="Pkinase"/>
    <property type="match status" value="1"/>
</dbReference>
<evidence type="ECO:0000313" key="8">
    <source>
        <dbReference type="EMBL" id="KAL5103826.1"/>
    </source>
</evidence>
<dbReference type="Proteomes" id="UP001651158">
    <property type="component" value="Unassembled WGS sequence"/>
</dbReference>
<keyword evidence="6" id="KW-0067">ATP-binding</keyword>
<organism evidence="8 9">
    <name type="scientific">Taenia crassiceps</name>
    <dbReference type="NCBI Taxonomy" id="6207"/>
    <lineage>
        <taxon>Eukaryota</taxon>
        <taxon>Metazoa</taxon>
        <taxon>Spiralia</taxon>
        <taxon>Lophotrochozoa</taxon>
        <taxon>Platyhelminthes</taxon>
        <taxon>Cestoda</taxon>
        <taxon>Eucestoda</taxon>
        <taxon>Cyclophyllidea</taxon>
        <taxon>Taeniidae</taxon>
        <taxon>Taenia</taxon>
    </lineage>
</organism>
<keyword evidence="9" id="KW-1185">Reference proteome</keyword>
<dbReference type="PROSITE" id="PS50011">
    <property type="entry name" value="PROTEIN_KINASE_DOM"/>
    <property type="match status" value="1"/>
</dbReference>
<dbReference type="SUPFAM" id="SSF56112">
    <property type="entry name" value="Protein kinase-like (PK-like)"/>
    <property type="match status" value="1"/>
</dbReference>
<evidence type="ECO:0000256" key="3">
    <source>
        <dbReference type="ARBA" id="ARBA00022679"/>
    </source>
</evidence>
<gene>
    <name evidence="8" type="ORF">TcWFU_001124</name>
</gene>
<dbReference type="InterPro" id="IPR050108">
    <property type="entry name" value="CDK"/>
</dbReference>
<evidence type="ECO:0000256" key="5">
    <source>
        <dbReference type="ARBA" id="ARBA00022777"/>
    </source>
</evidence>
<proteinExistence type="inferred from homology"/>
<dbReference type="GO" id="GO:0016301">
    <property type="term" value="F:kinase activity"/>
    <property type="evidence" value="ECO:0007669"/>
    <property type="project" value="UniProtKB-KW"/>
</dbReference>
<evidence type="ECO:0000256" key="1">
    <source>
        <dbReference type="ARBA" id="ARBA00006485"/>
    </source>
</evidence>
<dbReference type="PANTHER" id="PTHR24056">
    <property type="entry name" value="CELL DIVISION PROTEIN KINASE"/>
    <property type="match status" value="1"/>
</dbReference>
<name>A0ABR4Q2M8_9CEST</name>
<evidence type="ECO:0000256" key="4">
    <source>
        <dbReference type="ARBA" id="ARBA00022741"/>
    </source>
</evidence>
<feature type="domain" description="Protein kinase" evidence="7">
    <location>
        <begin position="9"/>
        <end position="284"/>
    </location>
</feature>
<comment type="caution">
    <text evidence="8">The sequence shown here is derived from an EMBL/GenBank/DDBJ whole genome shotgun (WGS) entry which is preliminary data.</text>
</comment>
<comment type="similarity">
    <text evidence="1">Belongs to the protein kinase superfamily. CMGC Ser/Thr protein kinase family. CDC2/CDKX subfamily.</text>
</comment>
<sequence length="341" mass="38129">MWDYVLSKYAKIGKIGEGTSGTVYKCLCRKSGQLKAMKRIGLAKFGNGIPSSATLSSLEQVIRDRSQLYLIFEYLPVDLGRHLHLTCKDCGLPPEIVKSFVYQMLQALQHCHARHIIHRDIKPANVLVDAGRNIVKLADFGLARPFGYPPRALSEGVVSLWYRAPELLLGETVYCCGVDMWSMGCVFAEMVTGATLFRGDSEMDQLLCIFRMKGVPTEESWPGVTKLRNYDSQSFPSWRTNRLCSEEKIVRAFEAEGLDLLTALLLYDPSSRIDAQQALSHPYFADFNEEVLPAAEEGNAGLPVDIMPPSFAKRFDALVRLVERDLGVEEGGRETPDKRAD</sequence>
<keyword evidence="2" id="KW-0723">Serine/threonine-protein kinase</keyword>
<dbReference type="InterPro" id="IPR011009">
    <property type="entry name" value="Kinase-like_dom_sf"/>
</dbReference>
<evidence type="ECO:0000313" key="9">
    <source>
        <dbReference type="Proteomes" id="UP001651158"/>
    </source>
</evidence>
<evidence type="ECO:0000256" key="2">
    <source>
        <dbReference type="ARBA" id="ARBA00022527"/>
    </source>
</evidence>
<dbReference type="InterPro" id="IPR000719">
    <property type="entry name" value="Prot_kinase_dom"/>
</dbReference>
<evidence type="ECO:0000256" key="6">
    <source>
        <dbReference type="ARBA" id="ARBA00022840"/>
    </source>
</evidence>
<evidence type="ECO:0000259" key="7">
    <source>
        <dbReference type="PROSITE" id="PS50011"/>
    </source>
</evidence>